<dbReference type="PANTHER" id="PTHR13271">
    <property type="entry name" value="UNCHARACTERIZED PUTATIVE METHYLTRANSFERASE"/>
    <property type="match status" value="1"/>
</dbReference>
<evidence type="ECO:0000313" key="7">
    <source>
        <dbReference type="EMBL" id="KAG5925972.1"/>
    </source>
</evidence>
<reference evidence="7" key="1">
    <citation type="journal article" date="2020" name="bioRxiv">
        <title>Whole genome comparisons of ergot fungi reveals the divergence and evolution of species within the genus Claviceps are the result of varying mechanisms driving genome evolution and host range expansion.</title>
        <authorList>
            <person name="Wyka S.A."/>
            <person name="Mondo S.J."/>
            <person name="Liu M."/>
            <person name="Dettman J."/>
            <person name="Nalam V."/>
            <person name="Broders K.D."/>
        </authorList>
    </citation>
    <scope>NUCLEOTIDE SEQUENCE</scope>
    <source>
        <strain evidence="7">CCC 489</strain>
    </source>
</reference>
<dbReference type="OrthoDB" id="341421at2759"/>
<dbReference type="InterPro" id="IPR015353">
    <property type="entry name" value="Rubisco_LSMT_subst-bd"/>
</dbReference>
<dbReference type="GO" id="GO:0016279">
    <property type="term" value="F:protein-lysine N-methyltransferase activity"/>
    <property type="evidence" value="ECO:0007669"/>
    <property type="project" value="TreeGrafter"/>
</dbReference>
<evidence type="ECO:0008006" key="9">
    <source>
        <dbReference type="Google" id="ProtNLM"/>
    </source>
</evidence>
<evidence type="ECO:0000259" key="5">
    <source>
        <dbReference type="Pfam" id="PF00856"/>
    </source>
</evidence>
<dbReference type="EMBL" id="SRPY01000320">
    <property type="protein sequence ID" value="KAG5925972.1"/>
    <property type="molecule type" value="Genomic_DNA"/>
</dbReference>
<proteinExistence type="predicted"/>
<dbReference type="Gene3D" id="3.90.1420.10">
    <property type="entry name" value="Rubisco LSMT, substrate-binding domain"/>
    <property type="match status" value="1"/>
</dbReference>
<feature type="domain" description="Rubisco LSMT substrate-binding" evidence="6">
    <location>
        <begin position="380"/>
        <end position="455"/>
    </location>
</feature>
<organism evidence="7 8">
    <name type="scientific">Claviceps africana</name>
    <dbReference type="NCBI Taxonomy" id="83212"/>
    <lineage>
        <taxon>Eukaryota</taxon>
        <taxon>Fungi</taxon>
        <taxon>Dikarya</taxon>
        <taxon>Ascomycota</taxon>
        <taxon>Pezizomycotina</taxon>
        <taxon>Sordariomycetes</taxon>
        <taxon>Hypocreomycetidae</taxon>
        <taxon>Hypocreales</taxon>
        <taxon>Clavicipitaceae</taxon>
        <taxon>Claviceps</taxon>
    </lineage>
</organism>
<dbReference type="InterPro" id="IPR050600">
    <property type="entry name" value="SETD3_SETD6_MTase"/>
</dbReference>
<dbReference type="Gene3D" id="3.90.1410.10">
    <property type="entry name" value="set domain protein methyltransferase, domain 1"/>
    <property type="match status" value="1"/>
</dbReference>
<dbReference type="SUPFAM" id="SSF81822">
    <property type="entry name" value="RuBisCo LSMT C-terminal, substrate-binding domain"/>
    <property type="match status" value="1"/>
</dbReference>
<evidence type="ECO:0000256" key="4">
    <source>
        <dbReference type="SAM" id="MobiDB-lite"/>
    </source>
</evidence>
<dbReference type="Pfam" id="PF00856">
    <property type="entry name" value="SET"/>
    <property type="match status" value="1"/>
</dbReference>
<evidence type="ECO:0000256" key="2">
    <source>
        <dbReference type="ARBA" id="ARBA00022679"/>
    </source>
</evidence>
<dbReference type="Pfam" id="PF09273">
    <property type="entry name" value="Rubis-subs-bind"/>
    <property type="match status" value="1"/>
</dbReference>
<feature type="domain" description="SET" evidence="5">
    <location>
        <begin position="58"/>
        <end position="287"/>
    </location>
</feature>
<evidence type="ECO:0000256" key="1">
    <source>
        <dbReference type="ARBA" id="ARBA00022603"/>
    </source>
</evidence>
<dbReference type="SUPFAM" id="SSF82199">
    <property type="entry name" value="SET domain"/>
    <property type="match status" value="1"/>
</dbReference>
<evidence type="ECO:0000259" key="6">
    <source>
        <dbReference type="Pfam" id="PF09273"/>
    </source>
</evidence>
<keyword evidence="2" id="KW-0808">Transferase</keyword>
<dbReference type="InterPro" id="IPR046341">
    <property type="entry name" value="SET_dom_sf"/>
</dbReference>
<dbReference type="InterPro" id="IPR036464">
    <property type="entry name" value="Rubisco_LSMT_subst-bd_sf"/>
</dbReference>
<keyword evidence="8" id="KW-1185">Reference proteome</keyword>
<keyword evidence="1" id="KW-0489">Methyltransferase</keyword>
<comment type="caution">
    <text evidence="7">The sequence shown here is derived from an EMBL/GenBank/DDBJ whole genome shotgun (WGS) entry which is preliminary data.</text>
</comment>
<gene>
    <name evidence="7" type="ORF">E4U42_003775</name>
</gene>
<dbReference type="InterPro" id="IPR001214">
    <property type="entry name" value="SET_dom"/>
</dbReference>
<accession>A0A8K0J8N5</accession>
<evidence type="ECO:0000313" key="8">
    <source>
        <dbReference type="Proteomes" id="UP000811619"/>
    </source>
</evidence>
<feature type="region of interest" description="Disordered" evidence="4">
    <location>
        <begin position="467"/>
        <end position="486"/>
    </location>
</feature>
<dbReference type="GO" id="GO:0032259">
    <property type="term" value="P:methylation"/>
    <property type="evidence" value="ECO:0007669"/>
    <property type="project" value="UniProtKB-KW"/>
</dbReference>
<dbReference type="Proteomes" id="UP000811619">
    <property type="component" value="Unassembled WGS sequence"/>
</dbReference>
<dbReference type="PANTHER" id="PTHR13271:SF34">
    <property type="entry name" value="N-LYSINE METHYLTRANSFERASE SETD6"/>
    <property type="match status" value="1"/>
</dbReference>
<keyword evidence="3" id="KW-0949">S-adenosyl-L-methionine</keyword>
<dbReference type="GO" id="GO:0005634">
    <property type="term" value="C:nucleus"/>
    <property type="evidence" value="ECO:0007669"/>
    <property type="project" value="TreeGrafter"/>
</dbReference>
<sequence>MSLSVSHPTSDSRLASWFATATVCIAAEAPRAMQENQSSVSAVGREVLNHALRPPPLATRDIPADTTLFTIPRCAIINTETSALREHLPALFESQGDEDDQQALDSWSALILVLMHEHLLGDGSRWKPYLDILPETFDTPMFWTDEELSQLQASATRRKIGRAGAEDVFRRRLLPAIRGNGAVFGAGAGWTDEELMGLAHRMGSTVMAYAFDLEGEGEGEGEDDGEEDADGWVEDREGRAMMGMVAMADVLNADAEFNAHVHHGEHELTVTSLRDIKAGDEILNFYGPHPNSELLRRYGYVIDKHARYDVVEIPWDAVQASLVSELGVPREAVERAMEKIDEDEWEDTFVLERNAGEPNPDGTFGSAAPAVDGMPEDLQAQLKAIIKEMQRQDRTLMPDKRKRDDVLQSVMVGALRSVASHYPTTVAEDEALLRQDDVAHRHRMAVIVRLGEKRLIEEAFAHFSGRAAREEPHGNVSAAKRSRRTE</sequence>
<name>A0A8K0J8N5_9HYPO</name>
<protein>
    <recommendedName>
        <fullName evidence="9">Ribosomal lysine N-methyltransferase 4</fullName>
    </recommendedName>
</protein>
<dbReference type="AlphaFoldDB" id="A0A8K0J8N5"/>
<evidence type="ECO:0000256" key="3">
    <source>
        <dbReference type="ARBA" id="ARBA00022691"/>
    </source>
</evidence>